<sequence>MWLMQKQDASIFDLYLPAPSEKVNRFGDDRRA</sequence>
<name>V5Z307_9GAMM</name>
<protein>
    <submittedName>
        <fullName evidence="1">Uncharacterized protein</fullName>
    </submittedName>
</protein>
<proteinExistence type="predicted"/>
<gene>
    <name evidence="1" type="ORF">EPIR_pEPIR37042</name>
</gene>
<dbReference type="AlphaFoldDB" id="V5Z307"/>
<evidence type="ECO:0000313" key="1">
    <source>
        <dbReference type="EMBL" id="CCG55419.1"/>
    </source>
</evidence>
<accession>V5Z307</accession>
<keyword evidence="1" id="KW-0614">Plasmid</keyword>
<dbReference type="EMBL" id="HE792893">
    <property type="protein sequence ID" value="CCG55419.1"/>
    <property type="molecule type" value="Genomic_DNA"/>
</dbReference>
<geneLocation type="plasmid" evidence="1">
    <name>pEPIR37</name>
</geneLocation>
<reference evidence="1" key="1">
    <citation type="journal article" date="2013" name="Syst. Appl. Microbiol.">
        <title>Phylogenetic position and virulence apparatus of the pear flower necrosis pathogen Erwinia piriflorinigrans CFBP 5888T as assessed by comparative genomics.</title>
        <authorList>
            <person name="Smits T.H."/>
            <person name="Rezzonico F."/>
            <person name="Lopez M.M."/>
            <person name="Blom J."/>
            <person name="Goesmann A."/>
            <person name="Frey J.E."/>
            <person name="Duffy B."/>
        </authorList>
    </citation>
    <scope>NUCLEOTIDE SEQUENCE [LARGE SCALE GENOMIC DNA]</scope>
    <source>
        <strain evidence="1">CFBP 5888</strain>
        <plasmid evidence="1">pEPIR37</plasmid>
    </source>
</reference>
<organism evidence="1">
    <name type="scientific">Erwinia piriflorinigrans CFBP 5888</name>
    <dbReference type="NCBI Taxonomy" id="1161919"/>
    <lineage>
        <taxon>Bacteria</taxon>
        <taxon>Pseudomonadati</taxon>
        <taxon>Pseudomonadota</taxon>
        <taxon>Gammaproteobacteria</taxon>
        <taxon>Enterobacterales</taxon>
        <taxon>Erwiniaceae</taxon>
        <taxon>Erwinia</taxon>
    </lineage>
</organism>